<feature type="compositionally biased region" description="Gly residues" evidence="1">
    <location>
        <begin position="33"/>
        <end position="46"/>
    </location>
</feature>
<dbReference type="AlphaFoldDB" id="A0AAW2TAD0"/>
<organism evidence="2">
    <name type="scientific">Sesamum latifolium</name>
    <dbReference type="NCBI Taxonomy" id="2727402"/>
    <lineage>
        <taxon>Eukaryota</taxon>
        <taxon>Viridiplantae</taxon>
        <taxon>Streptophyta</taxon>
        <taxon>Embryophyta</taxon>
        <taxon>Tracheophyta</taxon>
        <taxon>Spermatophyta</taxon>
        <taxon>Magnoliopsida</taxon>
        <taxon>eudicotyledons</taxon>
        <taxon>Gunneridae</taxon>
        <taxon>Pentapetalae</taxon>
        <taxon>asterids</taxon>
        <taxon>lamiids</taxon>
        <taxon>Lamiales</taxon>
        <taxon>Pedaliaceae</taxon>
        <taxon>Sesamum</taxon>
    </lineage>
</organism>
<reference evidence="2" key="2">
    <citation type="journal article" date="2024" name="Plant">
        <title>Genomic evolution and insights into agronomic trait innovations of Sesamum species.</title>
        <authorList>
            <person name="Miao H."/>
            <person name="Wang L."/>
            <person name="Qu L."/>
            <person name="Liu H."/>
            <person name="Sun Y."/>
            <person name="Le M."/>
            <person name="Wang Q."/>
            <person name="Wei S."/>
            <person name="Zheng Y."/>
            <person name="Lin W."/>
            <person name="Duan Y."/>
            <person name="Cao H."/>
            <person name="Xiong S."/>
            <person name="Wang X."/>
            <person name="Wei L."/>
            <person name="Li C."/>
            <person name="Ma Q."/>
            <person name="Ju M."/>
            <person name="Zhao R."/>
            <person name="Li G."/>
            <person name="Mu C."/>
            <person name="Tian Q."/>
            <person name="Mei H."/>
            <person name="Zhang T."/>
            <person name="Gao T."/>
            <person name="Zhang H."/>
        </authorList>
    </citation>
    <scope>NUCLEOTIDE SEQUENCE</scope>
    <source>
        <strain evidence="2">KEN1</strain>
    </source>
</reference>
<evidence type="ECO:0000313" key="2">
    <source>
        <dbReference type="EMBL" id="KAL0401679.1"/>
    </source>
</evidence>
<proteinExistence type="predicted"/>
<sequence length="150" mass="16385">MLTLILTKGRELIPCVGRIKPVLGRGFREKVGGEGGSFAGRGGQPEGGEKRPWRVSEGGEGSEEIAARGEAMQEEHAEELRAQADQVRKDFPKTEEGKNLLEACWASRLAKDKKSDAYQKEVALVAGPFLRFAFEACRQQFLAHGYPPAG</sequence>
<gene>
    <name evidence="2" type="ORF">Slati_4197800</name>
</gene>
<reference evidence="2" key="1">
    <citation type="submission" date="2020-06" db="EMBL/GenBank/DDBJ databases">
        <authorList>
            <person name="Li T."/>
            <person name="Hu X."/>
            <person name="Zhang T."/>
            <person name="Song X."/>
            <person name="Zhang H."/>
            <person name="Dai N."/>
            <person name="Sheng W."/>
            <person name="Hou X."/>
            <person name="Wei L."/>
        </authorList>
    </citation>
    <scope>NUCLEOTIDE SEQUENCE</scope>
    <source>
        <strain evidence="2">KEN1</strain>
        <tissue evidence="2">Leaf</tissue>
    </source>
</reference>
<dbReference type="EMBL" id="JACGWN010000015">
    <property type="protein sequence ID" value="KAL0401679.1"/>
    <property type="molecule type" value="Genomic_DNA"/>
</dbReference>
<feature type="region of interest" description="Disordered" evidence="1">
    <location>
        <begin position="29"/>
        <end position="65"/>
    </location>
</feature>
<comment type="caution">
    <text evidence="2">The sequence shown here is derived from an EMBL/GenBank/DDBJ whole genome shotgun (WGS) entry which is preliminary data.</text>
</comment>
<evidence type="ECO:0000256" key="1">
    <source>
        <dbReference type="SAM" id="MobiDB-lite"/>
    </source>
</evidence>
<protein>
    <submittedName>
        <fullName evidence="2">Uncharacterized protein</fullName>
    </submittedName>
</protein>
<name>A0AAW2TAD0_9LAMI</name>
<accession>A0AAW2TAD0</accession>